<dbReference type="FunCoup" id="A0A067QXP4">
    <property type="interactions" value="1031"/>
</dbReference>
<evidence type="ECO:0000256" key="3">
    <source>
        <dbReference type="ARBA" id="ARBA00022692"/>
    </source>
</evidence>
<comment type="similarity">
    <text evidence="2">Belongs to the TMEM135 family.</text>
</comment>
<feature type="region of interest" description="Disordered" evidence="6">
    <location>
        <begin position="199"/>
        <end position="223"/>
    </location>
</feature>
<evidence type="ECO:0000256" key="7">
    <source>
        <dbReference type="SAM" id="Phobius"/>
    </source>
</evidence>
<evidence type="ECO:0000256" key="1">
    <source>
        <dbReference type="ARBA" id="ARBA00004127"/>
    </source>
</evidence>
<name>A0A067QXP4_ZOONE</name>
<feature type="transmembrane region" description="Helical" evidence="7">
    <location>
        <begin position="271"/>
        <end position="295"/>
    </location>
</feature>
<evidence type="ECO:0000256" key="6">
    <source>
        <dbReference type="SAM" id="MobiDB-lite"/>
    </source>
</evidence>
<reference evidence="9 10" key="1">
    <citation type="journal article" date="2014" name="Nat. Commun.">
        <title>Molecular traces of alternative social organization in a termite genome.</title>
        <authorList>
            <person name="Terrapon N."/>
            <person name="Li C."/>
            <person name="Robertson H.M."/>
            <person name="Ji L."/>
            <person name="Meng X."/>
            <person name="Booth W."/>
            <person name="Chen Z."/>
            <person name="Childers C.P."/>
            <person name="Glastad K.M."/>
            <person name="Gokhale K."/>
            <person name="Gowin J."/>
            <person name="Gronenberg W."/>
            <person name="Hermansen R.A."/>
            <person name="Hu H."/>
            <person name="Hunt B.G."/>
            <person name="Huylmans A.K."/>
            <person name="Khalil S.M."/>
            <person name="Mitchell R.D."/>
            <person name="Munoz-Torres M.C."/>
            <person name="Mustard J.A."/>
            <person name="Pan H."/>
            <person name="Reese J.T."/>
            <person name="Scharf M.E."/>
            <person name="Sun F."/>
            <person name="Vogel H."/>
            <person name="Xiao J."/>
            <person name="Yang W."/>
            <person name="Yang Z."/>
            <person name="Yang Z."/>
            <person name="Zhou J."/>
            <person name="Zhu J."/>
            <person name="Brent C.S."/>
            <person name="Elsik C.G."/>
            <person name="Goodisman M.A."/>
            <person name="Liberles D.A."/>
            <person name="Roe R.M."/>
            <person name="Vargo E.L."/>
            <person name="Vilcinskas A."/>
            <person name="Wang J."/>
            <person name="Bornberg-Bauer E."/>
            <person name="Korb J."/>
            <person name="Zhang G."/>
            <person name="Liebig J."/>
        </authorList>
    </citation>
    <scope>NUCLEOTIDE SEQUENCE [LARGE SCALE GENOMIC DNA]</scope>
    <source>
        <tissue evidence="9">Whole organism</tissue>
    </source>
</reference>
<comment type="subcellular location">
    <subcellularLocation>
        <location evidence="1">Endomembrane system</location>
        <topology evidence="1">Multi-pass membrane protein</topology>
    </subcellularLocation>
</comment>
<dbReference type="Proteomes" id="UP000027135">
    <property type="component" value="Unassembled WGS sequence"/>
</dbReference>
<dbReference type="InterPro" id="IPR031926">
    <property type="entry name" value="TMEM135_N"/>
</dbReference>
<dbReference type="Pfam" id="PF15982">
    <property type="entry name" value="TMEM135_C_rich"/>
    <property type="match status" value="1"/>
</dbReference>
<sequence>MVVFSKFVTIPTSCIEYVHPWTESCSIATTGLGLHAVQASFRIYVTVYVLALIMRGRVPSQKEIKQTLVGILISSIFLGTNAFAFPIFTCWLRKLLGHFNVLTVGFLPAFFASYVAILLERPSRRSMLALYVTNVATETLFHMAAWRGLVRPVPYGQVLIFSTFMTALIYFYKGHQTKRDAMYNLLRFVVGPYEESGYAENHENSPSLVDPPELQSSGSAERVRRHLRGRKPRSLINVIPSACCKIYLSLLRKIQGLSRHTACSHPFSCTYYTLEGAVKLFALGYSLQVCLRILMQMKRLIRKPSLFPKLLIHRNAFKLGAFLGGFSGIFKLMSCLLRRIFNRDSKLHAIPSGLLAGLTFGFFPDNTIALYVMWKSLQIIYSDGVQRGYVPELPGGTVLLYSFSTAVLFHAGVLEPQNLRPSYWKFLHSISGGRVSAMDRNCLDAFGLGTSKSLTEVLAKTNTHLVSYSELL</sequence>
<dbReference type="OMA" id="HPWTDKC"/>
<feature type="transmembrane region" description="Helical" evidence="7">
    <location>
        <begin position="155"/>
        <end position="172"/>
    </location>
</feature>
<keyword evidence="10" id="KW-1185">Reference proteome</keyword>
<feature type="transmembrane region" description="Helical" evidence="7">
    <location>
        <begin position="68"/>
        <end position="89"/>
    </location>
</feature>
<dbReference type="GO" id="GO:0012505">
    <property type="term" value="C:endomembrane system"/>
    <property type="evidence" value="ECO:0007669"/>
    <property type="project" value="UniProtKB-SubCell"/>
</dbReference>
<evidence type="ECO:0000313" key="9">
    <source>
        <dbReference type="EMBL" id="KDR15015.1"/>
    </source>
</evidence>
<evidence type="ECO:0000256" key="2">
    <source>
        <dbReference type="ARBA" id="ARBA00008924"/>
    </source>
</evidence>
<proteinExistence type="inferred from homology"/>
<keyword evidence="5 7" id="KW-0472">Membrane</keyword>
<evidence type="ECO:0000313" key="10">
    <source>
        <dbReference type="Proteomes" id="UP000027135"/>
    </source>
</evidence>
<dbReference type="PANTHER" id="PTHR12459:SF15">
    <property type="entry name" value="TRANSMEMBRANE PROTEIN 135"/>
    <property type="match status" value="1"/>
</dbReference>
<feature type="domain" description="Transmembrane protein 135 N-terminal" evidence="8">
    <location>
        <begin position="11"/>
        <end position="144"/>
    </location>
</feature>
<organism evidence="9 10">
    <name type="scientific">Zootermopsis nevadensis</name>
    <name type="common">Dampwood termite</name>
    <dbReference type="NCBI Taxonomy" id="136037"/>
    <lineage>
        <taxon>Eukaryota</taxon>
        <taxon>Metazoa</taxon>
        <taxon>Ecdysozoa</taxon>
        <taxon>Arthropoda</taxon>
        <taxon>Hexapoda</taxon>
        <taxon>Insecta</taxon>
        <taxon>Pterygota</taxon>
        <taxon>Neoptera</taxon>
        <taxon>Polyneoptera</taxon>
        <taxon>Dictyoptera</taxon>
        <taxon>Blattodea</taxon>
        <taxon>Blattoidea</taxon>
        <taxon>Termitoidae</taxon>
        <taxon>Termopsidae</taxon>
        <taxon>Zootermopsis</taxon>
    </lineage>
</organism>
<dbReference type="EMBL" id="KK852854">
    <property type="protein sequence ID" value="KDR15015.1"/>
    <property type="molecule type" value="Genomic_DNA"/>
</dbReference>
<dbReference type="InterPro" id="IPR026749">
    <property type="entry name" value="Tmem135"/>
</dbReference>
<dbReference type="AlphaFoldDB" id="A0A067QXP4"/>
<dbReference type="PANTHER" id="PTHR12459">
    <property type="entry name" value="TRANSMEMBRANE PROTEIN 135-RELATED"/>
    <property type="match status" value="1"/>
</dbReference>
<evidence type="ECO:0000256" key="4">
    <source>
        <dbReference type="ARBA" id="ARBA00022989"/>
    </source>
</evidence>
<accession>A0A067QXP4</accession>
<evidence type="ECO:0000256" key="5">
    <source>
        <dbReference type="ARBA" id="ARBA00023136"/>
    </source>
</evidence>
<dbReference type="eggNOG" id="KOG1398">
    <property type="taxonomic scope" value="Eukaryota"/>
</dbReference>
<feature type="transmembrane region" description="Helical" evidence="7">
    <location>
        <begin position="353"/>
        <end position="374"/>
    </location>
</feature>
<feature type="transmembrane region" description="Helical" evidence="7">
    <location>
        <begin position="128"/>
        <end position="149"/>
    </location>
</feature>
<gene>
    <name evidence="9" type="ORF">L798_10708</name>
</gene>
<keyword evidence="3 7" id="KW-0812">Transmembrane</keyword>
<keyword evidence="4 7" id="KW-1133">Transmembrane helix</keyword>
<dbReference type="InParanoid" id="A0A067QXP4"/>
<feature type="transmembrane region" description="Helical" evidence="7">
    <location>
        <begin position="95"/>
        <end position="116"/>
    </location>
</feature>
<feature type="transmembrane region" description="Helical" evidence="7">
    <location>
        <begin position="39"/>
        <end position="56"/>
    </location>
</feature>
<feature type="transmembrane region" description="Helical" evidence="7">
    <location>
        <begin position="234"/>
        <end position="251"/>
    </location>
</feature>
<protein>
    <recommendedName>
        <fullName evidence="8">Transmembrane protein 135 N-terminal domain-containing protein</fullName>
    </recommendedName>
</protein>
<dbReference type="OrthoDB" id="291792at2759"/>
<evidence type="ECO:0000259" key="8">
    <source>
        <dbReference type="Pfam" id="PF15982"/>
    </source>
</evidence>
<feature type="transmembrane region" description="Helical" evidence="7">
    <location>
        <begin position="316"/>
        <end position="341"/>
    </location>
</feature>